<proteinExistence type="predicted"/>
<name>A0ABQ9JJZ6_9CUCU</name>
<reference evidence="3" key="1">
    <citation type="journal article" date="2023" name="Insect Mol. Biol.">
        <title>Genome sequencing provides insights into the evolution of gene families encoding plant cell wall-degrading enzymes in longhorned beetles.</title>
        <authorList>
            <person name="Shin N.R."/>
            <person name="Okamura Y."/>
            <person name="Kirsch R."/>
            <person name="Pauchet Y."/>
        </authorList>
    </citation>
    <scope>NUCLEOTIDE SEQUENCE</scope>
    <source>
        <strain evidence="3">MMC_N1</strain>
    </source>
</reference>
<organism evidence="3 4">
    <name type="scientific">Molorchus minor</name>
    <dbReference type="NCBI Taxonomy" id="1323400"/>
    <lineage>
        <taxon>Eukaryota</taxon>
        <taxon>Metazoa</taxon>
        <taxon>Ecdysozoa</taxon>
        <taxon>Arthropoda</taxon>
        <taxon>Hexapoda</taxon>
        <taxon>Insecta</taxon>
        <taxon>Pterygota</taxon>
        <taxon>Neoptera</taxon>
        <taxon>Endopterygota</taxon>
        <taxon>Coleoptera</taxon>
        <taxon>Polyphaga</taxon>
        <taxon>Cucujiformia</taxon>
        <taxon>Chrysomeloidea</taxon>
        <taxon>Cerambycidae</taxon>
        <taxon>Lamiinae</taxon>
        <taxon>Monochamini</taxon>
        <taxon>Molorchus</taxon>
    </lineage>
</organism>
<evidence type="ECO:0000313" key="4">
    <source>
        <dbReference type="Proteomes" id="UP001162164"/>
    </source>
</evidence>
<evidence type="ECO:0000313" key="3">
    <source>
        <dbReference type="EMBL" id="KAJ8978405.1"/>
    </source>
</evidence>
<gene>
    <name evidence="3" type="ORF">NQ317_008480</name>
</gene>
<keyword evidence="4" id="KW-1185">Reference proteome</keyword>
<evidence type="ECO:0000256" key="2">
    <source>
        <dbReference type="SAM" id="SignalP"/>
    </source>
</evidence>
<accession>A0ABQ9JJZ6</accession>
<dbReference type="EMBL" id="JAPWTJ010000441">
    <property type="protein sequence ID" value="KAJ8978405.1"/>
    <property type="molecule type" value="Genomic_DNA"/>
</dbReference>
<feature type="signal peptide" evidence="2">
    <location>
        <begin position="1"/>
        <end position="25"/>
    </location>
</feature>
<feature type="chain" id="PRO_5045914570" description="Neuropeptide F" evidence="2">
    <location>
        <begin position="26"/>
        <end position="123"/>
    </location>
</feature>
<protein>
    <recommendedName>
        <fullName evidence="5">Neuropeptide F</fullName>
    </recommendedName>
</protein>
<sequence length="123" mass="14278">MRWSALRWFMVVVAVIMIQGNLARAAPRPRNEDMFRELLKLDQLYSSIARPSVRSAPVQAEMGPKVQRAINMLRLQELDRLYADRARPRFGKRTESDSNFAPVDYEGQYASEPDVGDWLPIRR</sequence>
<feature type="region of interest" description="Disordered" evidence="1">
    <location>
        <begin position="92"/>
        <end position="111"/>
    </location>
</feature>
<comment type="caution">
    <text evidence="3">The sequence shown here is derived from an EMBL/GenBank/DDBJ whole genome shotgun (WGS) entry which is preliminary data.</text>
</comment>
<dbReference type="Proteomes" id="UP001162164">
    <property type="component" value="Unassembled WGS sequence"/>
</dbReference>
<keyword evidence="2" id="KW-0732">Signal</keyword>
<evidence type="ECO:0000256" key="1">
    <source>
        <dbReference type="SAM" id="MobiDB-lite"/>
    </source>
</evidence>
<evidence type="ECO:0008006" key="5">
    <source>
        <dbReference type="Google" id="ProtNLM"/>
    </source>
</evidence>